<evidence type="ECO:0000313" key="5">
    <source>
        <dbReference type="EMBL" id="MFC7705258.1"/>
    </source>
</evidence>
<keyword evidence="4" id="KW-0460">Magnesium</keyword>
<evidence type="ECO:0000256" key="2">
    <source>
        <dbReference type="ARBA" id="ARBA00022741"/>
    </source>
</evidence>
<keyword evidence="2 4" id="KW-0547">Nucleotide-binding</keyword>
<evidence type="ECO:0000313" key="6">
    <source>
        <dbReference type="Proteomes" id="UP001596516"/>
    </source>
</evidence>
<dbReference type="Pfam" id="PF01812">
    <property type="entry name" value="5-FTHF_cyc-lig"/>
    <property type="match status" value="1"/>
</dbReference>
<protein>
    <recommendedName>
        <fullName evidence="4">5-formyltetrahydrofolate cyclo-ligase</fullName>
        <ecNumber evidence="4">6.3.3.2</ecNumber>
    </recommendedName>
</protein>
<name>A0ABW2UQI7_9RHOB</name>
<comment type="catalytic activity">
    <reaction evidence="4">
        <text>(6S)-5-formyl-5,6,7,8-tetrahydrofolate + ATP = (6R)-5,10-methenyltetrahydrofolate + ADP + phosphate</text>
        <dbReference type="Rhea" id="RHEA:10488"/>
        <dbReference type="ChEBI" id="CHEBI:30616"/>
        <dbReference type="ChEBI" id="CHEBI:43474"/>
        <dbReference type="ChEBI" id="CHEBI:57455"/>
        <dbReference type="ChEBI" id="CHEBI:57457"/>
        <dbReference type="ChEBI" id="CHEBI:456216"/>
        <dbReference type="EC" id="6.3.3.2"/>
    </reaction>
</comment>
<keyword evidence="4" id="KW-0479">Metal-binding</keyword>
<keyword evidence="3 4" id="KW-0067">ATP-binding</keyword>
<dbReference type="Gene3D" id="3.40.50.10420">
    <property type="entry name" value="NagB/RpiA/CoA transferase-like"/>
    <property type="match status" value="1"/>
</dbReference>
<evidence type="ECO:0000256" key="1">
    <source>
        <dbReference type="ARBA" id="ARBA00010638"/>
    </source>
</evidence>
<dbReference type="InterPro" id="IPR024185">
    <property type="entry name" value="FTHF_cligase-like_sf"/>
</dbReference>
<dbReference type="PIRSF" id="PIRSF006806">
    <property type="entry name" value="FTHF_cligase"/>
    <property type="match status" value="1"/>
</dbReference>
<comment type="cofactor">
    <cofactor evidence="4">
        <name>Mg(2+)</name>
        <dbReference type="ChEBI" id="CHEBI:18420"/>
    </cofactor>
</comment>
<evidence type="ECO:0000256" key="4">
    <source>
        <dbReference type="RuleBase" id="RU361279"/>
    </source>
</evidence>
<dbReference type="PANTHER" id="PTHR23407">
    <property type="entry name" value="ATPASE INHIBITOR/5-FORMYLTETRAHYDROFOLATE CYCLO-LIGASE"/>
    <property type="match status" value="1"/>
</dbReference>
<dbReference type="EC" id="6.3.3.2" evidence="4"/>
<dbReference type="RefSeq" id="WP_377404854.1">
    <property type="nucleotide sequence ID" value="NZ_JBHTFQ010000007.1"/>
</dbReference>
<comment type="caution">
    <text evidence="5">The sequence shown here is derived from an EMBL/GenBank/DDBJ whole genome shotgun (WGS) entry which is preliminary data.</text>
</comment>
<proteinExistence type="inferred from homology"/>
<dbReference type="InterPro" id="IPR037171">
    <property type="entry name" value="NagB/RpiA_transferase-like"/>
</dbReference>
<dbReference type="NCBIfam" id="TIGR02727">
    <property type="entry name" value="MTHFS_bact"/>
    <property type="match status" value="1"/>
</dbReference>
<organism evidence="5 6">
    <name type="scientific">Plastorhodobacter daqingensis</name>
    <dbReference type="NCBI Taxonomy" id="1387281"/>
    <lineage>
        <taxon>Bacteria</taxon>
        <taxon>Pseudomonadati</taxon>
        <taxon>Pseudomonadota</taxon>
        <taxon>Alphaproteobacteria</taxon>
        <taxon>Rhodobacterales</taxon>
        <taxon>Paracoccaceae</taxon>
        <taxon>Plastorhodobacter</taxon>
    </lineage>
</organism>
<keyword evidence="5" id="KW-0436">Ligase</keyword>
<gene>
    <name evidence="5" type="ORF">ACFQXB_13745</name>
</gene>
<reference evidence="6" key="1">
    <citation type="journal article" date="2019" name="Int. J. Syst. Evol. Microbiol.">
        <title>The Global Catalogue of Microorganisms (GCM) 10K type strain sequencing project: providing services to taxonomists for standard genome sequencing and annotation.</title>
        <authorList>
            <consortium name="The Broad Institute Genomics Platform"/>
            <consortium name="The Broad Institute Genome Sequencing Center for Infectious Disease"/>
            <person name="Wu L."/>
            <person name="Ma J."/>
        </authorList>
    </citation>
    <scope>NUCLEOTIDE SEQUENCE [LARGE SCALE GENOMIC DNA]</scope>
    <source>
        <strain evidence="6">CGMCC 1.12750</strain>
    </source>
</reference>
<keyword evidence="6" id="KW-1185">Reference proteome</keyword>
<accession>A0ABW2UQI7</accession>
<comment type="similarity">
    <text evidence="1 4">Belongs to the 5-formyltetrahydrofolate cyclo-ligase family.</text>
</comment>
<sequence length="195" mass="20720">MTFAAAKTAAREAALAARKRAHQAAQGHAQAVAQRHLQAVLAAHAGKVLAGYMPMRNEIDPLPAMAAHSGPVAVPVIVARAAPLRFREWHPATPMVRGTFGALIPETGVWCDPQVLIVPLVAFDGRGMRLGYGGGFYDRTLEYLRAQGPVLAIGFAYAAQELPEVPAEPVDQPLDAVVTEDGLRSFGARTQIPLS</sequence>
<dbReference type="SUPFAM" id="SSF100950">
    <property type="entry name" value="NagB/RpiA/CoA transferase-like"/>
    <property type="match status" value="1"/>
</dbReference>
<dbReference type="Proteomes" id="UP001596516">
    <property type="component" value="Unassembled WGS sequence"/>
</dbReference>
<dbReference type="GO" id="GO:0030272">
    <property type="term" value="F:5-formyltetrahydrofolate cyclo-ligase activity"/>
    <property type="evidence" value="ECO:0007669"/>
    <property type="project" value="UniProtKB-EC"/>
</dbReference>
<dbReference type="PANTHER" id="PTHR23407:SF1">
    <property type="entry name" value="5-FORMYLTETRAHYDROFOLATE CYCLO-LIGASE"/>
    <property type="match status" value="1"/>
</dbReference>
<evidence type="ECO:0000256" key="3">
    <source>
        <dbReference type="ARBA" id="ARBA00022840"/>
    </source>
</evidence>
<dbReference type="InterPro" id="IPR002698">
    <property type="entry name" value="FTHF_cligase"/>
</dbReference>
<dbReference type="EMBL" id="JBHTFQ010000007">
    <property type="protein sequence ID" value="MFC7705258.1"/>
    <property type="molecule type" value="Genomic_DNA"/>
</dbReference>